<dbReference type="AlphaFoldDB" id="A0A6A6BUN6"/>
<feature type="compositionally biased region" description="Low complexity" evidence="1">
    <location>
        <begin position="202"/>
        <end position="217"/>
    </location>
</feature>
<dbReference type="RefSeq" id="XP_033402642.1">
    <property type="nucleotide sequence ID" value="XM_033539719.1"/>
</dbReference>
<dbReference type="OrthoDB" id="5330253at2759"/>
<protein>
    <recommendedName>
        <fullName evidence="4">DUF2406 domain-containing protein</fullName>
    </recommendedName>
</protein>
<reference evidence="2" key="1">
    <citation type="journal article" date="2020" name="Stud. Mycol.">
        <title>101 Dothideomycetes genomes: a test case for predicting lifestyles and emergence of pathogens.</title>
        <authorList>
            <person name="Haridas S."/>
            <person name="Albert R."/>
            <person name="Binder M."/>
            <person name="Bloem J."/>
            <person name="Labutti K."/>
            <person name="Salamov A."/>
            <person name="Andreopoulos B."/>
            <person name="Baker S."/>
            <person name="Barry K."/>
            <person name="Bills G."/>
            <person name="Bluhm B."/>
            <person name="Cannon C."/>
            <person name="Castanera R."/>
            <person name="Culley D."/>
            <person name="Daum C."/>
            <person name="Ezra D."/>
            <person name="Gonzalez J."/>
            <person name="Henrissat B."/>
            <person name="Kuo A."/>
            <person name="Liang C."/>
            <person name="Lipzen A."/>
            <person name="Lutzoni F."/>
            <person name="Magnuson J."/>
            <person name="Mondo S."/>
            <person name="Nolan M."/>
            <person name="Ohm R."/>
            <person name="Pangilinan J."/>
            <person name="Park H.-J."/>
            <person name="Ramirez L."/>
            <person name="Alfaro M."/>
            <person name="Sun H."/>
            <person name="Tritt A."/>
            <person name="Yoshinaga Y."/>
            <person name="Zwiers L.-H."/>
            <person name="Turgeon B."/>
            <person name="Goodwin S."/>
            <person name="Spatafora J."/>
            <person name="Crous P."/>
            <person name="Grigoriev I."/>
        </authorList>
    </citation>
    <scope>NUCLEOTIDE SEQUENCE</scope>
    <source>
        <strain evidence="2">CBS 121167</strain>
    </source>
</reference>
<accession>A0A6A6BUN6</accession>
<evidence type="ECO:0008006" key="4">
    <source>
        <dbReference type="Google" id="ProtNLM"/>
    </source>
</evidence>
<dbReference type="Pfam" id="PF10295">
    <property type="entry name" value="DUF2406"/>
    <property type="match status" value="1"/>
</dbReference>
<feature type="compositionally biased region" description="Basic residues" evidence="1">
    <location>
        <begin position="356"/>
        <end position="365"/>
    </location>
</feature>
<gene>
    <name evidence="2" type="ORF">K452DRAFT_283136</name>
</gene>
<feature type="compositionally biased region" description="Basic and acidic residues" evidence="1">
    <location>
        <begin position="18"/>
        <end position="45"/>
    </location>
</feature>
<feature type="region of interest" description="Disordered" evidence="1">
    <location>
        <begin position="88"/>
        <end position="365"/>
    </location>
</feature>
<dbReference type="EMBL" id="ML995475">
    <property type="protein sequence ID" value="KAF2146934.1"/>
    <property type="molecule type" value="Genomic_DNA"/>
</dbReference>
<keyword evidence="3" id="KW-1185">Reference proteome</keyword>
<organism evidence="2 3">
    <name type="scientific">Aplosporella prunicola CBS 121167</name>
    <dbReference type="NCBI Taxonomy" id="1176127"/>
    <lineage>
        <taxon>Eukaryota</taxon>
        <taxon>Fungi</taxon>
        <taxon>Dikarya</taxon>
        <taxon>Ascomycota</taxon>
        <taxon>Pezizomycotina</taxon>
        <taxon>Dothideomycetes</taxon>
        <taxon>Dothideomycetes incertae sedis</taxon>
        <taxon>Botryosphaeriales</taxon>
        <taxon>Aplosporellaceae</taxon>
        <taxon>Aplosporella</taxon>
    </lineage>
</organism>
<proteinExistence type="predicted"/>
<dbReference type="Proteomes" id="UP000799438">
    <property type="component" value="Unassembled WGS sequence"/>
</dbReference>
<feature type="compositionally biased region" description="Basic residues" evidence="1">
    <location>
        <begin position="1"/>
        <end position="11"/>
    </location>
</feature>
<dbReference type="InterPro" id="IPR018809">
    <property type="entry name" value="DUF2406"/>
</dbReference>
<evidence type="ECO:0000256" key="1">
    <source>
        <dbReference type="SAM" id="MobiDB-lite"/>
    </source>
</evidence>
<dbReference type="PANTHER" id="PTHR28186">
    <property type="entry name" value="MEIOTICALLY UP-REGULATED GENE 9 PROTEIN"/>
    <property type="match status" value="1"/>
</dbReference>
<dbReference type="GeneID" id="54297215"/>
<name>A0A6A6BUN6_9PEZI</name>
<sequence length="365" mass="40354">MEHRSHQRPRSKSGFSFKSERSEKSEKSEKITRPKIKDLHETSAEKHKHHLSSTSKANPLAAMEEAQPIAQQFEKATLGSLRAIQHKDANGNLITEPDLTNPTRPRWERPLDTIRSFEAAIDGGHKRTPMPKSESTPQFSGYTSRRSSYYGGNDQSDRFSNGGYYARGRDSYNDTYGAAPVAGPTRNRYGQRIQADITVPRPVQGQGQGPYPSQYYQHSRDTVNTGASNSSGEPWGNSTDPSSENSSIERTTPNPKPDLNEQYGFNGFGGDPIAEEYDYANRGYAPPVNGYRNGGYPQQDYSSPPQPPPHAARPNGNMIKLGDGPPPQPISGATNGAAAAPRRPQVQTADSDKRKSWFKRKFSKD</sequence>
<evidence type="ECO:0000313" key="3">
    <source>
        <dbReference type="Proteomes" id="UP000799438"/>
    </source>
</evidence>
<feature type="compositionally biased region" description="Polar residues" evidence="1">
    <location>
        <begin position="222"/>
        <end position="253"/>
    </location>
</feature>
<feature type="compositionally biased region" description="Low complexity" evidence="1">
    <location>
        <begin position="140"/>
        <end position="152"/>
    </location>
</feature>
<feature type="region of interest" description="Disordered" evidence="1">
    <location>
        <begin position="1"/>
        <end position="68"/>
    </location>
</feature>
<evidence type="ECO:0000313" key="2">
    <source>
        <dbReference type="EMBL" id="KAF2146934.1"/>
    </source>
</evidence>
<dbReference type="PANTHER" id="PTHR28186:SF1">
    <property type="entry name" value="MEIOTICALLY UP-REGULATED GENE 9 PROTEIN"/>
    <property type="match status" value="1"/>
</dbReference>